<evidence type="ECO:0000313" key="3">
    <source>
        <dbReference type="EnsemblMetazoa" id="CapteP190085"/>
    </source>
</evidence>
<dbReference type="HOGENOM" id="CLU_2225701_0_0_1"/>
<organism evidence="2">
    <name type="scientific">Capitella teleta</name>
    <name type="common">Polychaete worm</name>
    <dbReference type="NCBI Taxonomy" id="283909"/>
    <lineage>
        <taxon>Eukaryota</taxon>
        <taxon>Metazoa</taxon>
        <taxon>Spiralia</taxon>
        <taxon>Lophotrochozoa</taxon>
        <taxon>Annelida</taxon>
        <taxon>Polychaeta</taxon>
        <taxon>Sedentaria</taxon>
        <taxon>Scolecida</taxon>
        <taxon>Capitellidae</taxon>
        <taxon>Capitella</taxon>
    </lineage>
</organism>
<dbReference type="SUPFAM" id="SSF50494">
    <property type="entry name" value="Trypsin-like serine proteases"/>
    <property type="match status" value="1"/>
</dbReference>
<dbReference type="EMBL" id="AMQN01014721">
    <property type="status" value="NOT_ANNOTATED_CDS"/>
    <property type="molecule type" value="Genomic_DNA"/>
</dbReference>
<protein>
    <submittedName>
        <fullName evidence="2 3">Uncharacterized protein</fullName>
    </submittedName>
</protein>
<reference evidence="3" key="3">
    <citation type="submission" date="2015-06" db="UniProtKB">
        <authorList>
            <consortium name="EnsemblMetazoa"/>
        </authorList>
    </citation>
    <scope>IDENTIFICATION</scope>
</reference>
<dbReference type="AlphaFoldDB" id="R7TFF0"/>
<dbReference type="EMBL" id="KB311202">
    <property type="protein sequence ID" value="ELT89746.1"/>
    <property type="molecule type" value="Genomic_DNA"/>
</dbReference>
<accession>R7TFF0</accession>
<reference evidence="2 4" key="2">
    <citation type="journal article" date="2013" name="Nature">
        <title>Insights into bilaterian evolution from three spiralian genomes.</title>
        <authorList>
            <person name="Simakov O."/>
            <person name="Marletaz F."/>
            <person name="Cho S.J."/>
            <person name="Edsinger-Gonzales E."/>
            <person name="Havlak P."/>
            <person name="Hellsten U."/>
            <person name="Kuo D.H."/>
            <person name="Larsson T."/>
            <person name="Lv J."/>
            <person name="Arendt D."/>
            <person name="Savage R."/>
            <person name="Osoegawa K."/>
            <person name="de Jong P."/>
            <person name="Grimwood J."/>
            <person name="Chapman J.A."/>
            <person name="Shapiro H."/>
            <person name="Aerts A."/>
            <person name="Otillar R.P."/>
            <person name="Terry A.Y."/>
            <person name="Boore J.L."/>
            <person name="Grigoriev I.V."/>
            <person name="Lindberg D.R."/>
            <person name="Seaver E.C."/>
            <person name="Weisblat D.A."/>
            <person name="Putnam N.H."/>
            <person name="Rokhsar D.S."/>
        </authorList>
    </citation>
    <scope>NUCLEOTIDE SEQUENCE</scope>
    <source>
        <strain evidence="2 4">I ESC-2004</strain>
    </source>
</reference>
<keyword evidence="1" id="KW-1133">Transmembrane helix</keyword>
<reference evidence="4" key="1">
    <citation type="submission" date="2012-12" db="EMBL/GenBank/DDBJ databases">
        <authorList>
            <person name="Hellsten U."/>
            <person name="Grimwood J."/>
            <person name="Chapman J.A."/>
            <person name="Shapiro H."/>
            <person name="Aerts A."/>
            <person name="Otillar R.P."/>
            <person name="Terry A.Y."/>
            <person name="Boore J.L."/>
            <person name="Simakov O."/>
            <person name="Marletaz F."/>
            <person name="Cho S.-J."/>
            <person name="Edsinger-Gonzales E."/>
            <person name="Havlak P."/>
            <person name="Kuo D.-H."/>
            <person name="Larsson T."/>
            <person name="Lv J."/>
            <person name="Arendt D."/>
            <person name="Savage R."/>
            <person name="Osoegawa K."/>
            <person name="de Jong P."/>
            <person name="Lindberg D.R."/>
            <person name="Seaver E.C."/>
            <person name="Weisblat D.A."/>
            <person name="Putnam N.H."/>
            <person name="Grigoriev I.V."/>
            <person name="Rokhsar D.S."/>
        </authorList>
    </citation>
    <scope>NUCLEOTIDE SEQUENCE</scope>
    <source>
        <strain evidence="4">I ESC-2004</strain>
    </source>
</reference>
<gene>
    <name evidence="2" type="ORF">CAPTEDRAFT_190085</name>
</gene>
<sequence length="106" mass="12125">MAHEAPCYEVPCVINGEVAALPPNNKSKPVSTKEMIQMARLFNCQPSLWFVVLTVIIDLLKYLLLLQHEDYSTMFGYPNDIAVLKFKIPIRLNDKVLPEKNEDFDS</sequence>
<evidence type="ECO:0000313" key="4">
    <source>
        <dbReference type="Proteomes" id="UP000014760"/>
    </source>
</evidence>
<keyword evidence="4" id="KW-1185">Reference proteome</keyword>
<dbReference type="EnsemblMetazoa" id="CapteT190085">
    <property type="protein sequence ID" value="CapteP190085"/>
    <property type="gene ID" value="CapteG190085"/>
</dbReference>
<dbReference type="Proteomes" id="UP000014760">
    <property type="component" value="Unassembled WGS sequence"/>
</dbReference>
<evidence type="ECO:0000256" key="1">
    <source>
        <dbReference type="SAM" id="Phobius"/>
    </source>
</evidence>
<dbReference type="InterPro" id="IPR009003">
    <property type="entry name" value="Peptidase_S1_PA"/>
</dbReference>
<evidence type="ECO:0000313" key="2">
    <source>
        <dbReference type="EMBL" id="ELT89746.1"/>
    </source>
</evidence>
<name>R7TFF0_CAPTE</name>
<proteinExistence type="predicted"/>
<feature type="transmembrane region" description="Helical" evidence="1">
    <location>
        <begin position="48"/>
        <end position="66"/>
    </location>
</feature>
<keyword evidence="1" id="KW-0472">Membrane</keyword>
<keyword evidence="1" id="KW-0812">Transmembrane</keyword>